<evidence type="ECO:0000256" key="3">
    <source>
        <dbReference type="PROSITE-ProRule" id="PRU00339"/>
    </source>
</evidence>
<evidence type="ECO:0000256" key="1">
    <source>
        <dbReference type="ARBA" id="ARBA00022737"/>
    </source>
</evidence>
<dbReference type="InterPro" id="IPR019734">
    <property type="entry name" value="TPR_rpt"/>
</dbReference>
<protein>
    <submittedName>
        <fullName evidence="4">Uncharacterized protein</fullName>
    </submittedName>
</protein>
<feature type="repeat" description="TPR" evidence="3">
    <location>
        <begin position="141"/>
        <end position="174"/>
    </location>
</feature>
<reference evidence="4" key="1">
    <citation type="submission" date="2017-12" db="EMBL/GenBank/DDBJ databases">
        <title>Proteomic analysis during desiccation recovery on Hymenophyllum caudiculatum, a desiccation tolerant filmy fern.</title>
        <authorList>
            <person name="Garces M."/>
            <person name="Traipi E."/>
            <person name="Huentecol T."/>
            <person name="Claverol S."/>
            <person name="Lukens L."/>
            <person name="Margreaves W."/>
            <person name="Bravo L."/>
        </authorList>
    </citation>
    <scope>NUCLEOTIDE SEQUENCE</scope>
</reference>
<dbReference type="SUPFAM" id="SSF48452">
    <property type="entry name" value="TPR-like"/>
    <property type="match status" value="1"/>
</dbReference>
<evidence type="ECO:0000313" key="4">
    <source>
        <dbReference type="EMBL" id="AVX27673.1"/>
    </source>
</evidence>
<dbReference type="Gene3D" id="1.25.40.10">
    <property type="entry name" value="Tetratricopeptide repeat domain"/>
    <property type="match status" value="2"/>
</dbReference>
<proteinExistence type="evidence at transcript level"/>
<dbReference type="SMART" id="SM00028">
    <property type="entry name" value="TPR"/>
    <property type="match status" value="4"/>
</dbReference>
<accession>A0A2R4N4R5</accession>
<feature type="repeat" description="TPR" evidence="3">
    <location>
        <begin position="209"/>
        <end position="242"/>
    </location>
</feature>
<dbReference type="PANTHER" id="PTHR44858:SF19">
    <property type="match status" value="1"/>
</dbReference>
<dbReference type="EMBL" id="MG701261">
    <property type="protein sequence ID" value="AVX27673.1"/>
    <property type="molecule type" value="mRNA"/>
</dbReference>
<dbReference type="InterPro" id="IPR050498">
    <property type="entry name" value="Ycf3"/>
</dbReference>
<sequence>MAGSLTFATLSPQSARCLWLCDQPHLASPPPSSRLTSLSFSSRSDVRTSTVASLPSTAGNKALNILFSPACPRRFLLSGLSSALAVLWSSPPSSAAVSKRIRLKDVEDSKMQDALRAAVAGDLEKADKLFSELILAEPENASVWSNRGSVRISLKMYEEARADLTKAVQLAPEAPVPYLNRAIALEALGRYQEAIADCKTAIENDPEEYAAWFNLGNVDARVNKYDDALTAYGRASLLAPGIAGYRLKEALVLFQVQRSEEARKLMQGLVRKYPNYAEAHAALAAIFWSEGERSRAEEQFSEATKREPLYADIRWINSELLWPPNMVKAMENFLAID</sequence>
<dbReference type="AlphaFoldDB" id="A0A2R4N4R5"/>
<evidence type="ECO:0000256" key="2">
    <source>
        <dbReference type="ARBA" id="ARBA00022803"/>
    </source>
</evidence>
<keyword evidence="2 3" id="KW-0802">TPR repeat</keyword>
<feature type="repeat" description="TPR" evidence="3">
    <location>
        <begin position="277"/>
        <end position="310"/>
    </location>
</feature>
<dbReference type="PROSITE" id="PS50005">
    <property type="entry name" value="TPR"/>
    <property type="match status" value="3"/>
</dbReference>
<organism evidence="4">
    <name type="scientific">Hymenophyllum caudiculatum</name>
    <dbReference type="NCBI Taxonomy" id="295381"/>
    <lineage>
        <taxon>Eukaryota</taxon>
        <taxon>Viridiplantae</taxon>
        <taxon>Streptophyta</taxon>
        <taxon>Embryophyta</taxon>
        <taxon>Tracheophyta</taxon>
        <taxon>Polypodiopsida</taxon>
        <taxon>Polypodiidae</taxon>
        <taxon>Hymenophyllales</taxon>
        <taxon>Hymenophyllaceae</taxon>
        <taxon>Hymenophylloideae</taxon>
        <taxon>Hymenophyllum</taxon>
    </lineage>
</organism>
<dbReference type="Pfam" id="PF13432">
    <property type="entry name" value="TPR_16"/>
    <property type="match status" value="3"/>
</dbReference>
<dbReference type="InterPro" id="IPR011990">
    <property type="entry name" value="TPR-like_helical_dom_sf"/>
</dbReference>
<keyword evidence="1" id="KW-0677">Repeat</keyword>
<name>A0A2R4N4R5_9MONI</name>
<dbReference type="PANTHER" id="PTHR44858">
    <property type="entry name" value="TETRATRICOPEPTIDE REPEAT PROTEIN 6"/>
    <property type="match status" value="1"/>
</dbReference>